<dbReference type="EMBL" id="JBHRST010000001">
    <property type="protein sequence ID" value="MFC3096303.1"/>
    <property type="molecule type" value="Genomic_DNA"/>
</dbReference>
<evidence type="ECO:0000256" key="2">
    <source>
        <dbReference type="ARBA" id="ARBA00006997"/>
    </source>
</evidence>
<dbReference type="RefSeq" id="WP_336924808.1">
    <property type="nucleotide sequence ID" value="NZ_JBANRO010000002.1"/>
</dbReference>
<dbReference type="Proteomes" id="UP001595456">
    <property type="component" value="Unassembled WGS sequence"/>
</dbReference>
<keyword evidence="5 11" id="KW-0808">Transferase</keyword>
<evidence type="ECO:0000256" key="12">
    <source>
        <dbReference type="SAM" id="MobiDB-lite"/>
    </source>
</evidence>
<comment type="catalytic activity">
    <reaction evidence="10 11">
        <text>shikimate + ATP = 3-phosphoshikimate + ADP + H(+)</text>
        <dbReference type="Rhea" id="RHEA:13121"/>
        <dbReference type="ChEBI" id="CHEBI:15378"/>
        <dbReference type="ChEBI" id="CHEBI:30616"/>
        <dbReference type="ChEBI" id="CHEBI:36208"/>
        <dbReference type="ChEBI" id="CHEBI:145989"/>
        <dbReference type="ChEBI" id="CHEBI:456216"/>
        <dbReference type="EC" id="2.7.1.71"/>
    </reaction>
</comment>
<dbReference type="HAMAP" id="MF_00109">
    <property type="entry name" value="Shikimate_kinase"/>
    <property type="match status" value="1"/>
</dbReference>
<comment type="caution">
    <text evidence="13">The sequence shown here is derived from an EMBL/GenBank/DDBJ whole genome shotgun (WGS) entry which is preliminary data.</text>
</comment>
<keyword evidence="6 11" id="KW-0547">Nucleotide-binding</keyword>
<feature type="binding site" evidence="11">
    <location>
        <position position="89"/>
    </location>
    <ligand>
        <name>substrate</name>
    </ligand>
</feature>
<dbReference type="Pfam" id="PF01202">
    <property type="entry name" value="SKI"/>
    <property type="match status" value="1"/>
</dbReference>
<feature type="binding site" evidence="11">
    <location>
        <position position="149"/>
    </location>
    <ligand>
        <name>ATP</name>
        <dbReference type="ChEBI" id="CHEBI:30616"/>
    </ligand>
</feature>
<accession>A0ABV7E1B9</accession>
<organism evidence="13 14">
    <name type="scientific">Alteraurantiacibacter palmitatis</name>
    <dbReference type="NCBI Taxonomy" id="2054628"/>
    <lineage>
        <taxon>Bacteria</taxon>
        <taxon>Pseudomonadati</taxon>
        <taxon>Pseudomonadota</taxon>
        <taxon>Alphaproteobacteria</taxon>
        <taxon>Sphingomonadales</taxon>
        <taxon>Erythrobacteraceae</taxon>
        <taxon>Alteraurantiacibacter</taxon>
    </lineage>
</organism>
<keyword evidence="8 11" id="KW-0067">ATP-binding</keyword>
<evidence type="ECO:0000256" key="4">
    <source>
        <dbReference type="ARBA" id="ARBA00022605"/>
    </source>
</evidence>
<evidence type="ECO:0000256" key="3">
    <source>
        <dbReference type="ARBA" id="ARBA00012154"/>
    </source>
</evidence>
<evidence type="ECO:0000256" key="6">
    <source>
        <dbReference type="ARBA" id="ARBA00022741"/>
    </source>
</evidence>
<keyword evidence="14" id="KW-1185">Reference proteome</keyword>
<keyword evidence="11" id="KW-0460">Magnesium</keyword>
<dbReference type="EC" id="2.7.1.71" evidence="3 11"/>
<protein>
    <recommendedName>
        <fullName evidence="3 11">Shikimate kinase</fullName>
        <shortName evidence="11">SK</shortName>
        <ecNumber evidence="3 11">2.7.1.71</ecNumber>
    </recommendedName>
</protein>
<keyword evidence="11" id="KW-0479">Metal-binding</keyword>
<proteinExistence type="inferred from homology"/>
<comment type="cofactor">
    <cofactor evidence="11">
        <name>Mg(2+)</name>
        <dbReference type="ChEBI" id="CHEBI:18420"/>
    </cofactor>
    <text evidence="11">Binds 1 Mg(2+) ion per subunit.</text>
</comment>
<dbReference type="NCBIfam" id="NF010552">
    <property type="entry name" value="PRK13946.1"/>
    <property type="match status" value="1"/>
</dbReference>
<comment type="subunit">
    <text evidence="11">Monomer.</text>
</comment>
<evidence type="ECO:0000256" key="10">
    <source>
        <dbReference type="ARBA" id="ARBA00048567"/>
    </source>
</evidence>
<dbReference type="CDD" id="cd00464">
    <property type="entry name" value="SK"/>
    <property type="match status" value="1"/>
</dbReference>
<evidence type="ECO:0000256" key="11">
    <source>
        <dbReference type="HAMAP-Rule" id="MF_00109"/>
    </source>
</evidence>
<dbReference type="GO" id="GO:0004765">
    <property type="term" value="F:shikimate kinase activity"/>
    <property type="evidence" value="ECO:0007669"/>
    <property type="project" value="UniProtKB-EC"/>
</dbReference>
<sequence length="201" mass="21841">MNNTQSPSANGRRRPGGDPQAPARIADLKARLHRPIVLVGMMGVGKSTIGRKLAAVLKLPFADADDAIVEAAKMPITDIFDQFGEDHFRDGERRVIARLLESGPSVIATGGGAFVQPETAELIRARGIPIWLDSDADTLVERVGRNSKRPLLRGGNVREIVTRMKAEREPFYAKASIKVMSDAGPHNATVNRILEALEQCL</sequence>
<dbReference type="InterPro" id="IPR023000">
    <property type="entry name" value="Shikimate_kinase_CS"/>
</dbReference>
<feature type="region of interest" description="Disordered" evidence="12">
    <location>
        <begin position="1"/>
        <end position="22"/>
    </location>
</feature>
<feature type="binding site" evidence="11">
    <location>
        <position position="168"/>
    </location>
    <ligand>
        <name>substrate</name>
    </ligand>
</feature>
<evidence type="ECO:0000256" key="5">
    <source>
        <dbReference type="ARBA" id="ARBA00022679"/>
    </source>
</evidence>
<dbReference type="InterPro" id="IPR000623">
    <property type="entry name" value="Shikimate_kinase/TSH1"/>
</dbReference>
<dbReference type="PROSITE" id="PS01128">
    <property type="entry name" value="SHIKIMATE_KINASE"/>
    <property type="match status" value="1"/>
</dbReference>
<feature type="binding site" evidence="11">
    <location>
        <position position="47"/>
    </location>
    <ligand>
        <name>Mg(2+)</name>
        <dbReference type="ChEBI" id="CHEBI:18420"/>
    </ligand>
</feature>
<feature type="binding site" evidence="11">
    <location>
        <position position="111"/>
    </location>
    <ligand>
        <name>substrate</name>
    </ligand>
</feature>
<dbReference type="InterPro" id="IPR027417">
    <property type="entry name" value="P-loop_NTPase"/>
</dbReference>
<comment type="caution">
    <text evidence="11">Lacks conserved residue(s) required for the propagation of feature annotation.</text>
</comment>
<comment type="function">
    <text evidence="11">Catalyzes the specific phosphorylation of the 3-hydroxyl group of shikimic acid using ATP as a cosubstrate.</text>
</comment>
<feature type="binding site" evidence="11">
    <location>
        <position position="65"/>
    </location>
    <ligand>
        <name>substrate</name>
    </ligand>
</feature>
<keyword evidence="11" id="KW-0963">Cytoplasm</keyword>
<reference evidence="14" key="1">
    <citation type="journal article" date="2019" name="Int. J. Syst. Evol. Microbiol.">
        <title>The Global Catalogue of Microorganisms (GCM) 10K type strain sequencing project: providing services to taxonomists for standard genome sequencing and annotation.</title>
        <authorList>
            <consortium name="The Broad Institute Genomics Platform"/>
            <consortium name="The Broad Institute Genome Sequencing Center for Infectious Disease"/>
            <person name="Wu L."/>
            <person name="Ma J."/>
        </authorList>
    </citation>
    <scope>NUCLEOTIDE SEQUENCE [LARGE SCALE GENOMIC DNA]</scope>
    <source>
        <strain evidence="14">KCTC 52607</strain>
    </source>
</reference>
<evidence type="ECO:0000256" key="7">
    <source>
        <dbReference type="ARBA" id="ARBA00022777"/>
    </source>
</evidence>
<dbReference type="PRINTS" id="PR01100">
    <property type="entry name" value="SHIKIMTKNASE"/>
</dbReference>
<evidence type="ECO:0000256" key="8">
    <source>
        <dbReference type="ARBA" id="ARBA00022840"/>
    </source>
</evidence>
<evidence type="ECO:0000313" key="14">
    <source>
        <dbReference type="Proteomes" id="UP001595456"/>
    </source>
</evidence>
<evidence type="ECO:0000313" key="13">
    <source>
        <dbReference type="EMBL" id="MFC3096303.1"/>
    </source>
</evidence>
<evidence type="ECO:0000256" key="1">
    <source>
        <dbReference type="ARBA" id="ARBA00004842"/>
    </source>
</evidence>
<dbReference type="PANTHER" id="PTHR21087">
    <property type="entry name" value="SHIKIMATE KINASE"/>
    <property type="match status" value="1"/>
</dbReference>
<comment type="pathway">
    <text evidence="1 11">Metabolic intermediate biosynthesis; chorismate biosynthesis; chorismate from D-erythrose 4-phosphate and phosphoenolpyruvate: step 5/7.</text>
</comment>
<dbReference type="InterPro" id="IPR031322">
    <property type="entry name" value="Shikimate/glucono_kinase"/>
</dbReference>
<keyword evidence="7 11" id="KW-0418">Kinase</keyword>
<keyword evidence="9 11" id="KW-0057">Aromatic amino acid biosynthesis</keyword>
<evidence type="ECO:0000256" key="9">
    <source>
        <dbReference type="ARBA" id="ARBA00023141"/>
    </source>
</evidence>
<keyword evidence="4 11" id="KW-0028">Amino-acid biosynthesis</keyword>
<dbReference type="Gene3D" id="3.40.50.300">
    <property type="entry name" value="P-loop containing nucleotide triphosphate hydrolases"/>
    <property type="match status" value="1"/>
</dbReference>
<dbReference type="PANTHER" id="PTHR21087:SF16">
    <property type="entry name" value="SHIKIMATE KINASE 1, CHLOROPLASTIC"/>
    <property type="match status" value="1"/>
</dbReference>
<feature type="binding site" evidence="11">
    <location>
        <begin position="43"/>
        <end position="48"/>
    </location>
    <ligand>
        <name>ATP</name>
        <dbReference type="ChEBI" id="CHEBI:30616"/>
    </ligand>
</feature>
<name>A0ABV7E1B9_9SPHN</name>
<comment type="subcellular location">
    <subcellularLocation>
        <location evidence="11">Cytoplasm</location>
    </subcellularLocation>
</comment>
<dbReference type="SUPFAM" id="SSF52540">
    <property type="entry name" value="P-loop containing nucleoside triphosphate hydrolases"/>
    <property type="match status" value="1"/>
</dbReference>
<comment type="similarity">
    <text evidence="2 11">Belongs to the shikimate kinase family.</text>
</comment>
<gene>
    <name evidence="11" type="primary">aroK</name>
    <name evidence="13" type="ORF">ACFODU_00620</name>
</gene>